<reference evidence="1 2" key="1">
    <citation type="journal article" date="2014" name="Genome Announc.">
        <title>Draft Genome Sequence of Cytophaga fermentans JCM 21142T, a Facultative Anaerobe Isolated from Marine Mud.</title>
        <authorList>
            <person name="Starns D."/>
            <person name="Oshima K."/>
            <person name="Suda W."/>
            <person name="Iino T."/>
            <person name="Yuki M."/>
            <person name="Inoue J."/>
            <person name="Kitamura K."/>
            <person name="Iida T."/>
            <person name="Darby A."/>
            <person name="Hattori M."/>
            <person name="Ohkuma M."/>
        </authorList>
    </citation>
    <scope>NUCLEOTIDE SEQUENCE [LARGE SCALE GENOMIC DNA]</scope>
    <source>
        <strain evidence="1 2">JCM 21142</strain>
    </source>
</reference>
<dbReference type="InterPro" id="IPR017483">
    <property type="entry name" value="CHP03034"/>
</dbReference>
<dbReference type="EMBL" id="BAMD01000272">
    <property type="protein sequence ID" value="GAF06048.1"/>
    <property type="molecule type" value="Genomic_DNA"/>
</dbReference>
<dbReference type="Proteomes" id="UP000019402">
    <property type="component" value="Unassembled WGS sequence"/>
</dbReference>
<dbReference type="eggNOG" id="COG0739">
    <property type="taxonomic scope" value="Bacteria"/>
</dbReference>
<protein>
    <submittedName>
        <fullName evidence="1">Uncharacterized protein</fullName>
    </submittedName>
</protein>
<name>W7YEZ1_9BACT</name>
<gene>
    <name evidence="1" type="ORF">JCM21142_134817</name>
</gene>
<accession>W7YEZ1</accession>
<sequence>MEYCSNLEDFIAEKIKQSNGLLSKLVETDVGYDYNARGNRGKTTAKGAKFAKPTFGSFKDTIKGETIALNDIWATEVYVSEVQFDNDNYKINYEVTLWDHFGLDITDIEDIPNTVPLAKEAFAAWFALQHLRGYKPFITKITFTKEFEGNINEGKIERNDKREALKVQQVKNKIDNLPEFKSL</sequence>
<dbReference type="Pfam" id="PF11692">
    <property type="entry name" value="DUF3289"/>
    <property type="match status" value="1"/>
</dbReference>
<dbReference type="STRING" id="869213.GCA_000517085_04787"/>
<evidence type="ECO:0000313" key="2">
    <source>
        <dbReference type="Proteomes" id="UP000019402"/>
    </source>
</evidence>
<dbReference type="AlphaFoldDB" id="W7YEZ1"/>
<comment type="caution">
    <text evidence="1">The sequence shown here is derived from an EMBL/GenBank/DDBJ whole genome shotgun (WGS) entry which is preliminary data.</text>
</comment>
<keyword evidence="2" id="KW-1185">Reference proteome</keyword>
<evidence type="ECO:0000313" key="1">
    <source>
        <dbReference type="EMBL" id="GAF06048.1"/>
    </source>
</evidence>
<proteinExistence type="predicted"/>
<organism evidence="1 2">
    <name type="scientific">Saccharicrinis fermentans DSM 9555 = JCM 21142</name>
    <dbReference type="NCBI Taxonomy" id="869213"/>
    <lineage>
        <taxon>Bacteria</taxon>
        <taxon>Pseudomonadati</taxon>
        <taxon>Bacteroidota</taxon>
        <taxon>Bacteroidia</taxon>
        <taxon>Marinilabiliales</taxon>
        <taxon>Marinilabiliaceae</taxon>
        <taxon>Saccharicrinis</taxon>
    </lineage>
</organism>